<dbReference type="InterPro" id="IPR006076">
    <property type="entry name" value="FAD-dep_OxRdtase"/>
</dbReference>
<dbReference type="Gene3D" id="3.30.9.10">
    <property type="entry name" value="D-Amino Acid Oxidase, subunit A, domain 2"/>
    <property type="match status" value="1"/>
</dbReference>
<organism evidence="4 5">
    <name type="scientific">Sphingobium boeckii</name>
    <dbReference type="NCBI Taxonomy" id="1082345"/>
    <lineage>
        <taxon>Bacteria</taxon>
        <taxon>Pseudomonadati</taxon>
        <taxon>Pseudomonadota</taxon>
        <taxon>Alphaproteobacteria</taxon>
        <taxon>Sphingomonadales</taxon>
        <taxon>Sphingomonadaceae</taxon>
        <taxon>Sphingobium</taxon>
    </lineage>
</organism>
<accession>A0A7W9AJ83</accession>
<feature type="region of interest" description="Disordered" evidence="2">
    <location>
        <begin position="1"/>
        <end position="28"/>
    </location>
</feature>
<dbReference type="InterPro" id="IPR036188">
    <property type="entry name" value="FAD/NAD-bd_sf"/>
</dbReference>
<proteinExistence type="predicted"/>
<sequence length="407" mass="43760">MELTEHHDLRGGVPAWRDSDWTPPPADPLPEGPCDIAIIGSGIMGSILAERLSADGHSIVLLDRRPSGHGSTAASTAELMWAMDVPLSHLSEKIGEAGAARRWRCVYQAVRGLAARIEDLGVDCDRGDRPTVYLAGDVLDETGLQHEAAFHARHDLPTRYLDADAVAARFGIAPRAALVSEGGFVVDPVKLAHGLLEIARQRGAKLCYPCNVTSVLTRDGTVLTLEDGRELNAKRVIFASGYERARVFLPPQFSLLSSFVMATPPGVAPLWREDAMIWEASDPYLYVRTTSDGRIIAGGEDEDFWDPLRRDALIEQKAGTIKAKVEAMLGCGPLSIDRQWAATFGSSPDGLPAIGPAAHMDEIWIAAGFGGNGIAFAALAADLLAAQFSGKPDPDLALFDPYRFGDE</sequence>
<dbReference type="AlphaFoldDB" id="A0A7W9AJ83"/>
<evidence type="ECO:0000256" key="1">
    <source>
        <dbReference type="ARBA" id="ARBA00023002"/>
    </source>
</evidence>
<gene>
    <name evidence="4" type="ORF">FHS49_002510</name>
</gene>
<dbReference type="Pfam" id="PF01266">
    <property type="entry name" value="DAO"/>
    <property type="match status" value="1"/>
</dbReference>
<dbReference type="PANTHER" id="PTHR13847:SF201">
    <property type="entry name" value="PUTATIBE OXIDOREDUCTASE"/>
    <property type="match status" value="1"/>
</dbReference>
<keyword evidence="1" id="KW-0560">Oxidoreductase</keyword>
<evidence type="ECO:0000259" key="3">
    <source>
        <dbReference type="Pfam" id="PF01266"/>
    </source>
</evidence>
<dbReference type="Gene3D" id="3.50.50.60">
    <property type="entry name" value="FAD/NAD(P)-binding domain"/>
    <property type="match status" value="1"/>
</dbReference>
<evidence type="ECO:0000256" key="2">
    <source>
        <dbReference type="SAM" id="MobiDB-lite"/>
    </source>
</evidence>
<feature type="compositionally biased region" description="Basic and acidic residues" evidence="2">
    <location>
        <begin position="1"/>
        <end position="10"/>
    </location>
</feature>
<keyword evidence="5" id="KW-1185">Reference proteome</keyword>
<evidence type="ECO:0000313" key="4">
    <source>
        <dbReference type="EMBL" id="MBB5686486.1"/>
    </source>
</evidence>
<dbReference type="EMBL" id="JACIJC010000004">
    <property type="protein sequence ID" value="MBB5686486.1"/>
    <property type="molecule type" value="Genomic_DNA"/>
</dbReference>
<comment type="caution">
    <text evidence="4">The sequence shown here is derived from an EMBL/GenBank/DDBJ whole genome shotgun (WGS) entry which is preliminary data.</text>
</comment>
<dbReference type="Proteomes" id="UP000549617">
    <property type="component" value="Unassembled WGS sequence"/>
</dbReference>
<evidence type="ECO:0000313" key="5">
    <source>
        <dbReference type="Proteomes" id="UP000549617"/>
    </source>
</evidence>
<dbReference type="SUPFAM" id="SSF51905">
    <property type="entry name" value="FAD/NAD(P)-binding domain"/>
    <property type="match status" value="1"/>
</dbReference>
<reference evidence="4 5" key="1">
    <citation type="submission" date="2020-08" db="EMBL/GenBank/DDBJ databases">
        <title>Genomic Encyclopedia of Type Strains, Phase IV (KMG-IV): sequencing the most valuable type-strain genomes for metagenomic binning, comparative biology and taxonomic classification.</title>
        <authorList>
            <person name="Goeker M."/>
        </authorList>
    </citation>
    <scope>NUCLEOTIDE SEQUENCE [LARGE SCALE GENOMIC DNA]</scope>
    <source>
        <strain evidence="4 5">DSM 25079</strain>
    </source>
</reference>
<dbReference type="PANTHER" id="PTHR13847">
    <property type="entry name" value="SARCOSINE DEHYDROGENASE-RELATED"/>
    <property type="match status" value="1"/>
</dbReference>
<dbReference type="GO" id="GO:0005737">
    <property type="term" value="C:cytoplasm"/>
    <property type="evidence" value="ECO:0007669"/>
    <property type="project" value="TreeGrafter"/>
</dbReference>
<protein>
    <submittedName>
        <fullName evidence="4">Glycine/D-amino acid oxidase-like deaminating enzyme</fullName>
    </submittedName>
</protein>
<feature type="domain" description="FAD dependent oxidoreductase" evidence="3">
    <location>
        <begin position="35"/>
        <end position="386"/>
    </location>
</feature>
<name>A0A7W9AJ83_9SPHN</name>
<dbReference type="GO" id="GO:0016491">
    <property type="term" value="F:oxidoreductase activity"/>
    <property type="evidence" value="ECO:0007669"/>
    <property type="project" value="UniProtKB-KW"/>
</dbReference>
<dbReference type="RefSeq" id="WP_184018962.1">
    <property type="nucleotide sequence ID" value="NZ_JACIJC010000004.1"/>
</dbReference>